<evidence type="ECO:0000256" key="4">
    <source>
        <dbReference type="ARBA" id="ARBA00022692"/>
    </source>
</evidence>
<evidence type="ECO:0000256" key="5">
    <source>
        <dbReference type="ARBA" id="ARBA00022989"/>
    </source>
</evidence>
<dbReference type="InterPro" id="IPR005829">
    <property type="entry name" value="Sugar_transporter_CS"/>
</dbReference>
<feature type="transmembrane region" description="Helical" evidence="8">
    <location>
        <begin position="12"/>
        <end position="32"/>
    </location>
</feature>
<feature type="transmembrane region" description="Helical" evidence="8">
    <location>
        <begin position="345"/>
        <end position="363"/>
    </location>
</feature>
<keyword evidence="4 8" id="KW-0812">Transmembrane</keyword>
<dbReference type="InterPro" id="IPR011701">
    <property type="entry name" value="MFS"/>
</dbReference>
<dbReference type="PANTHER" id="PTHR23501">
    <property type="entry name" value="MAJOR FACILITATOR SUPERFAMILY"/>
    <property type="match status" value="1"/>
</dbReference>
<dbReference type="GO" id="GO:0022857">
    <property type="term" value="F:transmembrane transporter activity"/>
    <property type="evidence" value="ECO:0007669"/>
    <property type="project" value="InterPro"/>
</dbReference>
<dbReference type="Gene3D" id="1.20.1720.10">
    <property type="entry name" value="Multidrug resistance protein D"/>
    <property type="match status" value="1"/>
</dbReference>
<dbReference type="EMBL" id="JAFIQS010000001">
    <property type="protein sequence ID" value="KAG5174698.1"/>
    <property type="molecule type" value="Genomic_DNA"/>
</dbReference>
<dbReference type="PANTHER" id="PTHR23501:SF78">
    <property type="entry name" value="MAJOR FACILITATOR SUPERFAMILY (MFS) PROFILE DOMAIN-CONTAINING PROTEIN-RELATED"/>
    <property type="match status" value="1"/>
</dbReference>
<evidence type="ECO:0000259" key="9">
    <source>
        <dbReference type="PROSITE" id="PS50850"/>
    </source>
</evidence>
<gene>
    <name evidence="10" type="ORF">JR316_001361</name>
</gene>
<dbReference type="GO" id="GO:0012505">
    <property type="term" value="C:endomembrane system"/>
    <property type="evidence" value="ECO:0007669"/>
    <property type="project" value="UniProtKB-SubCell"/>
</dbReference>
<keyword evidence="3" id="KW-0813">Transport</keyword>
<evidence type="ECO:0000256" key="8">
    <source>
        <dbReference type="SAM" id="Phobius"/>
    </source>
</evidence>
<feature type="transmembrane region" description="Helical" evidence="8">
    <location>
        <begin position="369"/>
        <end position="393"/>
    </location>
</feature>
<feature type="domain" description="Major facilitator superfamily (MFS) profile" evidence="9">
    <location>
        <begin position="19"/>
        <end position="501"/>
    </location>
</feature>
<feature type="transmembrane region" description="Helical" evidence="8">
    <location>
        <begin position="474"/>
        <end position="495"/>
    </location>
</feature>
<comment type="subcellular location">
    <subcellularLocation>
        <location evidence="1">Endomembrane system</location>
        <topology evidence="1">Multi-pass membrane protein</topology>
    </subcellularLocation>
</comment>
<dbReference type="SUPFAM" id="SSF103473">
    <property type="entry name" value="MFS general substrate transporter"/>
    <property type="match status" value="1"/>
</dbReference>
<evidence type="ECO:0000313" key="10">
    <source>
        <dbReference type="EMBL" id="KAG5174698.1"/>
    </source>
</evidence>
<keyword evidence="6 8" id="KW-0472">Membrane</keyword>
<feature type="transmembrane region" description="Helical" evidence="8">
    <location>
        <begin position="83"/>
        <end position="103"/>
    </location>
</feature>
<feature type="transmembrane region" description="Helical" evidence="8">
    <location>
        <begin position="309"/>
        <end position="333"/>
    </location>
</feature>
<dbReference type="AlphaFoldDB" id="A0A8H7Y8H5"/>
<comment type="caution">
    <text evidence="10">The sequence shown here is derived from an EMBL/GenBank/DDBJ whole genome shotgun (WGS) entry which is preliminary data.</text>
</comment>
<dbReference type="FunFam" id="1.20.1720.10:FF:000013">
    <property type="entry name" value="Related to multidrug resistance proteins"/>
    <property type="match status" value="1"/>
</dbReference>
<reference evidence="10" key="1">
    <citation type="submission" date="2021-02" db="EMBL/GenBank/DDBJ databases">
        <title>Psilocybe cubensis genome.</title>
        <authorList>
            <person name="Mckernan K.J."/>
            <person name="Crawford S."/>
            <person name="Trippe A."/>
            <person name="Kane L.T."/>
            <person name="Mclaughlin S."/>
        </authorList>
    </citation>
    <scope>NUCLEOTIDE SEQUENCE [LARGE SCALE GENOMIC DNA]</scope>
    <source>
        <strain evidence="10">MGC-MH-2018</strain>
    </source>
</reference>
<name>A0A8H7Y8H5_PSICU</name>
<dbReference type="Pfam" id="PF07690">
    <property type="entry name" value="MFS_1"/>
    <property type="match status" value="1"/>
</dbReference>
<evidence type="ECO:0000256" key="2">
    <source>
        <dbReference type="ARBA" id="ARBA00008335"/>
    </source>
</evidence>
<dbReference type="InterPro" id="IPR036259">
    <property type="entry name" value="MFS_trans_sf"/>
</dbReference>
<feature type="transmembrane region" description="Helical" evidence="8">
    <location>
        <begin position="215"/>
        <end position="234"/>
    </location>
</feature>
<feature type="transmembrane region" description="Helical" evidence="8">
    <location>
        <begin position="172"/>
        <end position="194"/>
    </location>
</feature>
<proteinExistence type="inferred from homology"/>
<dbReference type="Gene3D" id="1.20.1250.20">
    <property type="entry name" value="MFS general substrate transporter like domains"/>
    <property type="match status" value="1"/>
</dbReference>
<dbReference type="InterPro" id="IPR020846">
    <property type="entry name" value="MFS_dom"/>
</dbReference>
<dbReference type="PROSITE" id="PS00216">
    <property type="entry name" value="SUGAR_TRANSPORT_1"/>
    <property type="match status" value="1"/>
</dbReference>
<feature type="transmembrane region" description="Helical" evidence="8">
    <location>
        <begin position="109"/>
        <end position="130"/>
    </location>
</feature>
<feature type="region of interest" description="Disordered" evidence="7">
    <location>
        <begin position="504"/>
        <end position="535"/>
    </location>
</feature>
<evidence type="ECO:0000256" key="7">
    <source>
        <dbReference type="SAM" id="MobiDB-lite"/>
    </source>
</evidence>
<evidence type="ECO:0000256" key="6">
    <source>
        <dbReference type="ARBA" id="ARBA00023136"/>
    </source>
</evidence>
<keyword evidence="5 8" id="KW-1133">Transmembrane helix</keyword>
<feature type="compositionally biased region" description="Basic and acidic residues" evidence="7">
    <location>
        <begin position="505"/>
        <end position="534"/>
    </location>
</feature>
<dbReference type="PROSITE" id="PS50850">
    <property type="entry name" value="MFS"/>
    <property type="match status" value="1"/>
</dbReference>
<feature type="transmembrane region" description="Helical" evidence="8">
    <location>
        <begin position="142"/>
        <end position="160"/>
    </location>
</feature>
<evidence type="ECO:0000256" key="3">
    <source>
        <dbReference type="ARBA" id="ARBA00022448"/>
    </source>
</evidence>
<protein>
    <recommendedName>
        <fullName evidence="9">Major facilitator superfamily (MFS) profile domain-containing protein</fullName>
    </recommendedName>
</protein>
<sequence length="553" mass="59532">MVEIQDQTSRLTGIQLLIVFLGLNLALLISFLDSTSVSTALPDIASDLKAGNSISWTGTSFLVANTGFQIITARLSDIFGRKAVLISCLFLFGFGDLLCGFATSEAWLYACRSIAGIGGGGINSLTMIILSDIVSIEKRAKYQGLLGISIALGSGIGPLIGGSLAEKASWRWTFWFTVPLTLCTILVIGILLPLKHVKGGAKEKLKQIDWLGSMLSLAAIVMILVPISGGGTLYEWVSPTFLVLLITGLTLAVIFVLVEFKYAKLPVMPLHMFRVPTVSLILMQTFFVGMIFYGGMFFTPIYLQNVLGYSPIMSGVLILPLVLIQVFSTSAMGFITEKTDSLKPWIILGFSIWLVGQAAQTVFDRTTSVAKIVVILLIQGIGVGGTLQTLVLAQASAPPLDRAVVTGTRNFARTSGGALGLAASNAILNNLFSKNLPESLSPSLRTGLLESISNMPADLDAQTRDAILNAYNDAIHWVFVYFAPVIGLCLFLSFFMTDQHLRRRGSNDDSKVSAAKGDHEQGTIDEKHSAKNKENAISNVTTMFVVSRSPSRS</sequence>
<feature type="transmembrane region" description="Helical" evidence="8">
    <location>
        <begin position="240"/>
        <end position="260"/>
    </location>
</feature>
<evidence type="ECO:0000256" key="1">
    <source>
        <dbReference type="ARBA" id="ARBA00004127"/>
    </source>
</evidence>
<dbReference type="GO" id="GO:0005886">
    <property type="term" value="C:plasma membrane"/>
    <property type="evidence" value="ECO:0007669"/>
    <property type="project" value="TreeGrafter"/>
</dbReference>
<comment type="similarity">
    <text evidence="2">Belongs to the major facilitator superfamily.</text>
</comment>
<dbReference type="PRINTS" id="PR01036">
    <property type="entry name" value="TCRTETB"/>
</dbReference>
<accession>A0A8H7Y8H5</accession>
<feature type="transmembrane region" description="Helical" evidence="8">
    <location>
        <begin position="280"/>
        <end position="303"/>
    </location>
</feature>
<dbReference type="OrthoDB" id="10021397at2759"/>
<organism evidence="10">
    <name type="scientific">Psilocybe cubensis</name>
    <name type="common">Psychedelic mushroom</name>
    <name type="synonym">Stropharia cubensis</name>
    <dbReference type="NCBI Taxonomy" id="181762"/>
    <lineage>
        <taxon>Eukaryota</taxon>
        <taxon>Fungi</taxon>
        <taxon>Dikarya</taxon>
        <taxon>Basidiomycota</taxon>
        <taxon>Agaricomycotina</taxon>
        <taxon>Agaricomycetes</taxon>
        <taxon>Agaricomycetidae</taxon>
        <taxon>Agaricales</taxon>
        <taxon>Agaricineae</taxon>
        <taxon>Strophariaceae</taxon>
        <taxon>Psilocybe</taxon>
    </lineage>
</organism>